<name>A0ABP9K102_9NOCA</name>
<dbReference type="EMBL" id="BAABJM010000001">
    <property type="protein sequence ID" value="GAA5047153.1"/>
    <property type="molecule type" value="Genomic_DNA"/>
</dbReference>
<comment type="caution">
    <text evidence="1">The sequence shown here is derived from an EMBL/GenBank/DDBJ whole genome shotgun (WGS) entry which is preliminary data.</text>
</comment>
<reference evidence="2" key="1">
    <citation type="journal article" date="2019" name="Int. J. Syst. Evol. Microbiol.">
        <title>The Global Catalogue of Microorganisms (GCM) 10K type strain sequencing project: providing services to taxonomists for standard genome sequencing and annotation.</title>
        <authorList>
            <consortium name="The Broad Institute Genomics Platform"/>
            <consortium name="The Broad Institute Genome Sequencing Center for Infectious Disease"/>
            <person name="Wu L."/>
            <person name="Ma J."/>
        </authorList>
    </citation>
    <scope>NUCLEOTIDE SEQUENCE [LARGE SCALE GENOMIC DNA]</scope>
    <source>
        <strain evidence="2">JCM 18298</strain>
    </source>
</reference>
<dbReference type="Proteomes" id="UP001500603">
    <property type="component" value="Unassembled WGS sequence"/>
</dbReference>
<evidence type="ECO:0000313" key="1">
    <source>
        <dbReference type="EMBL" id="GAA5047153.1"/>
    </source>
</evidence>
<gene>
    <name evidence="1" type="ORF">GCM10023318_13290</name>
</gene>
<evidence type="ECO:0000313" key="2">
    <source>
        <dbReference type="Proteomes" id="UP001500603"/>
    </source>
</evidence>
<accession>A0ABP9K102</accession>
<keyword evidence="2" id="KW-1185">Reference proteome</keyword>
<organism evidence="1 2">
    <name type="scientific">Nocardia callitridis</name>
    <dbReference type="NCBI Taxonomy" id="648753"/>
    <lineage>
        <taxon>Bacteria</taxon>
        <taxon>Bacillati</taxon>
        <taxon>Actinomycetota</taxon>
        <taxon>Actinomycetes</taxon>
        <taxon>Mycobacteriales</taxon>
        <taxon>Nocardiaceae</taxon>
        <taxon>Nocardia</taxon>
    </lineage>
</organism>
<sequence>MVQARSCANNQPLKWSLASLDVRLEATDPGTVDPECTSHLRLADPLTDPNADQVVQQAATRLRQPHRVLNMAGTGEVE</sequence>
<protein>
    <submittedName>
        <fullName evidence="1">Uncharacterized protein</fullName>
    </submittedName>
</protein>
<proteinExistence type="predicted"/>